<evidence type="ECO:0000256" key="4">
    <source>
        <dbReference type="ARBA" id="ARBA00022722"/>
    </source>
</evidence>
<dbReference type="RefSeq" id="WP_146923040.1">
    <property type="nucleotide sequence ID" value="NZ_BJUY01000002.1"/>
</dbReference>
<evidence type="ECO:0000313" key="10">
    <source>
        <dbReference type="EMBL" id="GEK90650.1"/>
    </source>
</evidence>
<keyword evidence="6 9" id="KW-0255">Endonuclease</keyword>
<dbReference type="InterPro" id="IPR023091">
    <property type="entry name" value="MetalPrtase_cat_dom_sf_prd"/>
</dbReference>
<evidence type="ECO:0000256" key="5">
    <source>
        <dbReference type="ARBA" id="ARBA00022723"/>
    </source>
</evidence>
<dbReference type="GO" id="GO:0006364">
    <property type="term" value="P:rRNA processing"/>
    <property type="evidence" value="ECO:0007669"/>
    <property type="project" value="UniProtKB-UniRule"/>
</dbReference>
<dbReference type="EMBL" id="BJUY01000002">
    <property type="protein sequence ID" value="GEK90650.1"/>
    <property type="molecule type" value="Genomic_DNA"/>
</dbReference>
<comment type="caution">
    <text evidence="10">The sequence shown here is derived from an EMBL/GenBank/DDBJ whole genome shotgun (WGS) entry which is preliminary data.</text>
</comment>
<proteinExistence type="inferred from homology"/>
<comment type="subcellular location">
    <subcellularLocation>
        <location evidence="9">Cytoplasm</location>
    </subcellularLocation>
</comment>
<evidence type="ECO:0000256" key="6">
    <source>
        <dbReference type="ARBA" id="ARBA00022759"/>
    </source>
</evidence>
<keyword evidence="11" id="KW-1185">Reference proteome</keyword>
<dbReference type="PANTHER" id="PTHR46986">
    <property type="entry name" value="ENDORIBONUCLEASE YBEY, CHLOROPLASTIC"/>
    <property type="match status" value="1"/>
</dbReference>
<dbReference type="EC" id="3.1.-.-" evidence="9"/>
<comment type="similarity">
    <text evidence="1 9">Belongs to the endoribonuclease YbeY family.</text>
</comment>
<evidence type="ECO:0000256" key="8">
    <source>
        <dbReference type="ARBA" id="ARBA00022833"/>
    </source>
</evidence>
<dbReference type="Proteomes" id="UP000321662">
    <property type="component" value="Unassembled WGS sequence"/>
</dbReference>
<dbReference type="GO" id="GO:0004222">
    <property type="term" value="F:metalloendopeptidase activity"/>
    <property type="evidence" value="ECO:0007669"/>
    <property type="project" value="InterPro"/>
</dbReference>
<keyword evidence="8 9" id="KW-0862">Zinc</keyword>
<sequence length="156" mass="17913">MDIAIYDETKQITETKREMMEAILEFAAGKLSIPENAEISISVVENEKIREINRDYRNKDAVTDVISFALEDDEDIFMTLDTLDTAIPRDLGDIFLSYDKAVEQAAEYGHSVDRELGFLLVHGFLHLNGYDHMAEADEKEMFALQEEILREYGLTR</sequence>
<keyword evidence="7 9" id="KW-0378">Hydrolase</keyword>
<evidence type="ECO:0000313" key="11">
    <source>
        <dbReference type="Proteomes" id="UP000321662"/>
    </source>
</evidence>
<evidence type="ECO:0000256" key="2">
    <source>
        <dbReference type="ARBA" id="ARBA00022517"/>
    </source>
</evidence>
<gene>
    <name evidence="9 10" type="primary">ybeY</name>
    <name evidence="10" type="ORF">AKA01nite_02720</name>
</gene>
<feature type="binding site" evidence="9">
    <location>
        <position position="132"/>
    </location>
    <ligand>
        <name>Zn(2+)</name>
        <dbReference type="ChEBI" id="CHEBI:29105"/>
        <note>catalytic</note>
    </ligand>
</feature>
<dbReference type="NCBIfam" id="TIGR00043">
    <property type="entry name" value="rRNA maturation RNase YbeY"/>
    <property type="match status" value="1"/>
</dbReference>
<evidence type="ECO:0000256" key="3">
    <source>
        <dbReference type="ARBA" id="ARBA00022552"/>
    </source>
</evidence>
<dbReference type="GO" id="GO:0004521">
    <property type="term" value="F:RNA endonuclease activity"/>
    <property type="evidence" value="ECO:0007669"/>
    <property type="project" value="UniProtKB-UniRule"/>
</dbReference>
<name>A0A511AR25_9LACT</name>
<dbReference type="PANTHER" id="PTHR46986:SF1">
    <property type="entry name" value="ENDORIBONUCLEASE YBEY, CHLOROPLASTIC"/>
    <property type="match status" value="1"/>
</dbReference>
<keyword evidence="9" id="KW-0963">Cytoplasm</keyword>
<dbReference type="SUPFAM" id="SSF55486">
    <property type="entry name" value="Metalloproteases ('zincins'), catalytic domain"/>
    <property type="match status" value="1"/>
</dbReference>
<comment type="function">
    <text evidence="9">Single strand-specific metallo-endoribonuclease involved in late-stage 70S ribosome quality control and in maturation of the 3' terminus of the 16S rRNA.</text>
</comment>
<dbReference type="OrthoDB" id="9807740at2"/>
<dbReference type="InterPro" id="IPR002036">
    <property type="entry name" value="YbeY"/>
</dbReference>
<dbReference type="GO" id="GO:0005737">
    <property type="term" value="C:cytoplasm"/>
    <property type="evidence" value="ECO:0007669"/>
    <property type="project" value="UniProtKB-SubCell"/>
</dbReference>
<dbReference type="AlphaFoldDB" id="A0A511AR25"/>
<dbReference type="HAMAP" id="MF_00009">
    <property type="entry name" value="Endoribonucl_YbeY"/>
    <property type="match status" value="1"/>
</dbReference>
<protein>
    <recommendedName>
        <fullName evidence="9">Endoribonuclease YbeY</fullName>
        <ecNumber evidence="9">3.1.-.-</ecNumber>
    </recommendedName>
</protein>
<keyword evidence="2 9" id="KW-0690">Ribosome biogenesis</keyword>
<dbReference type="InterPro" id="IPR020549">
    <property type="entry name" value="YbeY_CS"/>
</dbReference>
<keyword evidence="4 9" id="KW-0540">Nuclease</keyword>
<evidence type="ECO:0000256" key="1">
    <source>
        <dbReference type="ARBA" id="ARBA00010875"/>
    </source>
</evidence>
<accession>A0A511AR25</accession>
<reference evidence="10 11" key="1">
    <citation type="submission" date="2019-07" db="EMBL/GenBank/DDBJ databases">
        <title>Whole genome shotgun sequence of Alkalibacterium kapii NBRC 103247.</title>
        <authorList>
            <person name="Hosoyama A."/>
            <person name="Uohara A."/>
            <person name="Ohji S."/>
            <person name="Ichikawa N."/>
        </authorList>
    </citation>
    <scope>NUCLEOTIDE SEQUENCE [LARGE SCALE GENOMIC DNA]</scope>
    <source>
        <strain evidence="10 11">NBRC 103247</strain>
    </source>
</reference>
<feature type="binding site" evidence="9">
    <location>
        <position position="126"/>
    </location>
    <ligand>
        <name>Zn(2+)</name>
        <dbReference type="ChEBI" id="CHEBI:29105"/>
        <note>catalytic</note>
    </ligand>
</feature>
<dbReference type="Pfam" id="PF02130">
    <property type="entry name" value="YbeY"/>
    <property type="match status" value="1"/>
</dbReference>
<organism evidence="10 11">
    <name type="scientific">Alkalibacterium kapii</name>
    <dbReference type="NCBI Taxonomy" id="426704"/>
    <lineage>
        <taxon>Bacteria</taxon>
        <taxon>Bacillati</taxon>
        <taxon>Bacillota</taxon>
        <taxon>Bacilli</taxon>
        <taxon>Lactobacillales</taxon>
        <taxon>Carnobacteriaceae</taxon>
        <taxon>Alkalibacterium</taxon>
    </lineage>
</organism>
<keyword evidence="5 9" id="KW-0479">Metal-binding</keyword>
<feature type="binding site" evidence="9">
    <location>
        <position position="122"/>
    </location>
    <ligand>
        <name>Zn(2+)</name>
        <dbReference type="ChEBI" id="CHEBI:29105"/>
        <note>catalytic</note>
    </ligand>
</feature>
<evidence type="ECO:0000256" key="7">
    <source>
        <dbReference type="ARBA" id="ARBA00022801"/>
    </source>
</evidence>
<comment type="cofactor">
    <cofactor evidence="9">
        <name>Zn(2+)</name>
        <dbReference type="ChEBI" id="CHEBI:29105"/>
    </cofactor>
    <text evidence="9">Binds 1 zinc ion.</text>
</comment>
<dbReference type="GO" id="GO:0008270">
    <property type="term" value="F:zinc ion binding"/>
    <property type="evidence" value="ECO:0007669"/>
    <property type="project" value="UniProtKB-UniRule"/>
</dbReference>
<keyword evidence="3 9" id="KW-0698">rRNA processing</keyword>
<evidence type="ECO:0000256" key="9">
    <source>
        <dbReference type="HAMAP-Rule" id="MF_00009"/>
    </source>
</evidence>
<dbReference type="Gene3D" id="3.40.390.30">
    <property type="entry name" value="Metalloproteases ('zincins'), catalytic domain"/>
    <property type="match status" value="1"/>
</dbReference>
<dbReference type="PROSITE" id="PS01306">
    <property type="entry name" value="UPF0054"/>
    <property type="match status" value="1"/>
</dbReference>